<dbReference type="PANTHER" id="PTHR31743">
    <property type="entry name" value="TRANSIENT RECEPTOR POTENTIAL CHANNEL 4-ASSOCIATED PROTEIN TCPC4AP"/>
    <property type="match status" value="1"/>
</dbReference>
<dbReference type="STRING" id="667725.A0A0L0GBC9"/>
<organism evidence="2 3">
    <name type="scientific">Sphaeroforma arctica JP610</name>
    <dbReference type="NCBI Taxonomy" id="667725"/>
    <lineage>
        <taxon>Eukaryota</taxon>
        <taxon>Ichthyosporea</taxon>
        <taxon>Ichthyophonida</taxon>
        <taxon>Sphaeroforma</taxon>
    </lineage>
</organism>
<dbReference type="RefSeq" id="XP_014160111.1">
    <property type="nucleotide sequence ID" value="XM_014304636.1"/>
</dbReference>
<sequence length="600" mass="67148">MHTHNHHILTRPRAFDVICQAHRDQEDIHTHAHAHVHVHACVRDGDTLGCGCVGEGLGCGTVCKYGEEAGATSPGPYAEIRAGAWRRMDCEVHGSVRERENMYAKVVQNTLSRHKRRKRGPNKRNKPSTGTGPGANGPSPIEDRDPDPDEKLVSVSDMEWETEQGYAGWSPEVRKGQHTDTDYVRRGGLLTLMINALANEPVDSTYRFWMSCCVETYLRGSDPVNQLFVLRTGILEHLLVQTLRHEVGRFTQGTFDLMSELIKFNPICFLELERLLTANAIRFRAILDLASENLVDSNVFLRAIMITVDACAAQGKAPVCVCTRNVGKCAEEKARQRASESYDDAQTLRSRVGGRKQVGDCVGRRKSIGLPTQYTSKEGSGHEAHPPYRHQDSQHAQDMHKQGAETHTENVGEFKEDIQRVPQVHEHNHKHNSGANDQAECVGGFEGGQSCRLGEWAQEAADTQLAHYFSRPTQRLKILQMMVTAVSSASITNDNICCVNTSMIIFILEVRRGRLMRLIQGLVKHDRNNYNAKGSFIQRLIELVTFWHAYYKDREKEKKSLEMSSRVQVGEWLYVAQLLIGDEGTGGLLHDAAGIPIDQA</sequence>
<dbReference type="GeneID" id="25902150"/>
<dbReference type="Pfam" id="PF12463">
    <property type="entry name" value="DUF3689"/>
    <property type="match status" value="2"/>
</dbReference>
<feature type="region of interest" description="Disordered" evidence="1">
    <location>
        <begin position="372"/>
        <end position="407"/>
    </location>
</feature>
<reference evidence="2 3" key="1">
    <citation type="submission" date="2011-02" db="EMBL/GenBank/DDBJ databases">
        <title>The Genome Sequence of Sphaeroforma arctica JP610.</title>
        <authorList>
            <consortium name="The Broad Institute Genome Sequencing Platform"/>
            <person name="Russ C."/>
            <person name="Cuomo C."/>
            <person name="Young S.K."/>
            <person name="Zeng Q."/>
            <person name="Gargeya S."/>
            <person name="Alvarado L."/>
            <person name="Berlin A."/>
            <person name="Chapman S.B."/>
            <person name="Chen Z."/>
            <person name="Freedman E."/>
            <person name="Gellesch M."/>
            <person name="Goldberg J."/>
            <person name="Griggs A."/>
            <person name="Gujja S."/>
            <person name="Heilman E."/>
            <person name="Heiman D."/>
            <person name="Howarth C."/>
            <person name="Mehta T."/>
            <person name="Neiman D."/>
            <person name="Pearson M."/>
            <person name="Roberts A."/>
            <person name="Saif S."/>
            <person name="Shea T."/>
            <person name="Shenoy N."/>
            <person name="Sisk P."/>
            <person name="Stolte C."/>
            <person name="Sykes S."/>
            <person name="White J."/>
            <person name="Yandava C."/>
            <person name="Burger G."/>
            <person name="Gray M.W."/>
            <person name="Holland P.W.H."/>
            <person name="King N."/>
            <person name="Lang F.B.F."/>
            <person name="Roger A.J."/>
            <person name="Ruiz-Trillo I."/>
            <person name="Haas B."/>
            <person name="Nusbaum C."/>
            <person name="Birren B."/>
        </authorList>
    </citation>
    <scope>NUCLEOTIDE SEQUENCE [LARGE SCALE GENOMIC DNA]</scope>
    <source>
        <strain evidence="2 3">JP610</strain>
    </source>
</reference>
<feature type="compositionally biased region" description="Basic and acidic residues" evidence="1">
    <location>
        <begin position="379"/>
        <end position="407"/>
    </location>
</feature>
<dbReference type="GO" id="GO:0006511">
    <property type="term" value="P:ubiquitin-dependent protein catabolic process"/>
    <property type="evidence" value="ECO:0007669"/>
    <property type="project" value="InterPro"/>
</dbReference>
<dbReference type="GO" id="GO:0031464">
    <property type="term" value="C:Cul4A-RING E3 ubiquitin ligase complex"/>
    <property type="evidence" value="ECO:0007669"/>
    <property type="project" value="InterPro"/>
</dbReference>
<keyword evidence="3" id="KW-1185">Reference proteome</keyword>
<evidence type="ECO:0000256" key="1">
    <source>
        <dbReference type="SAM" id="MobiDB-lite"/>
    </source>
</evidence>
<evidence type="ECO:0000313" key="3">
    <source>
        <dbReference type="Proteomes" id="UP000054560"/>
    </source>
</evidence>
<feature type="region of interest" description="Disordered" evidence="1">
    <location>
        <begin position="109"/>
        <end position="151"/>
    </location>
</feature>
<name>A0A0L0GBC9_9EUKA</name>
<feature type="compositionally biased region" description="Basic residues" evidence="1">
    <location>
        <begin position="112"/>
        <end position="126"/>
    </location>
</feature>
<dbReference type="EMBL" id="KQ241663">
    <property type="protein sequence ID" value="KNC86209.1"/>
    <property type="molecule type" value="Genomic_DNA"/>
</dbReference>
<dbReference type="OrthoDB" id="1866965at2759"/>
<dbReference type="InterPro" id="IPR022162">
    <property type="entry name" value="TRPC4AP"/>
</dbReference>
<dbReference type="Proteomes" id="UP000054560">
    <property type="component" value="Unassembled WGS sequence"/>
</dbReference>
<dbReference type="AlphaFoldDB" id="A0A0L0GBC9"/>
<evidence type="ECO:0000313" key="2">
    <source>
        <dbReference type="EMBL" id="KNC86209.1"/>
    </source>
</evidence>
<proteinExistence type="predicted"/>
<protein>
    <submittedName>
        <fullName evidence="2">Uncharacterized protein</fullName>
    </submittedName>
</protein>
<dbReference type="PANTHER" id="PTHR31743:SF1">
    <property type="entry name" value="SHORT TRANSIENT RECEPTOR POTENTIAL CHANNEL 4-ASSOCIATED PROTEIN"/>
    <property type="match status" value="1"/>
</dbReference>
<dbReference type="GO" id="GO:0019902">
    <property type="term" value="F:phosphatase binding"/>
    <property type="evidence" value="ECO:0007669"/>
    <property type="project" value="TreeGrafter"/>
</dbReference>
<gene>
    <name evidence="2" type="ORF">SARC_01646</name>
</gene>
<accession>A0A0L0GBC9</accession>